<feature type="transmembrane region" description="Helical" evidence="18">
    <location>
        <begin position="51"/>
        <end position="73"/>
    </location>
</feature>
<protein>
    <recommendedName>
        <fullName evidence="17">Hyaluronidase</fullName>
        <ecNumber evidence="17">3.2.1.35</ecNumber>
    </recommendedName>
</protein>
<comment type="catalytic activity">
    <reaction evidence="1 17">
        <text>Random hydrolysis of (1-&gt;4)-linkages between N-acetyl-beta-D-glucosamine and D-glucuronate residues in hyaluronate.</text>
        <dbReference type="EC" id="3.2.1.35"/>
    </reaction>
</comment>
<evidence type="ECO:0000256" key="10">
    <source>
        <dbReference type="ARBA" id="ARBA00023180"/>
    </source>
</evidence>
<keyword evidence="8 17" id="KW-0378">Hydrolase</keyword>
<evidence type="ECO:0000256" key="3">
    <source>
        <dbReference type="ARBA" id="ARBA00004613"/>
    </source>
</evidence>
<feature type="glycosylation site" description="N-linked (GlcNAc...) asparagine" evidence="15">
    <location>
        <position position="411"/>
    </location>
</feature>
<comment type="subcellular location">
    <subcellularLocation>
        <location evidence="2">Lysosome</location>
    </subcellularLocation>
    <subcellularLocation>
        <location evidence="3">Secreted</location>
    </subcellularLocation>
</comment>
<keyword evidence="12 17" id="KW-0326">Glycosidase</keyword>
<dbReference type="InterPro" id="IPR017853">
    <property type="entry name" value="GH"/>
</dbReference>
<dbReference type="GO" id="GO:0030214">
    <property type="term" value="P:hyaluronan catabolic process"/>
    <property type="evidence" value="ECO:0007669"/>
    <property type="project" value="TreeGrafter"/>
</dbReference>
<keyword evidence="6" id="KW-0245">EGF-like domain</keyword>
<sequence length="497" mass="55556">MPTPVQQVVVYARLNGSSSTNNNRGRRRGKLFSLITRLMTKSKHAANQNNLLTFVSGIGMCSSIPLLVLHAVVIRLSSGQQYAATPLSQVPFAAVWNAPTANCKSRFGVELDLGVFNIVRNRNQSFMGDNITIFYADKLGRYPKYNQGVAINGGVPQNASLADHLRAAARDVDADIPDRDFVGLAVVDWESWRPSWKRNWDTMEVYWQGSRALVRSKHPDWSPAQVEVEAVKEFEAGARDFMEGTLRLAEKERPGGLWGFYGFPGCYNYYSRKDANYTGACPPVELQRNDRLSWLWNVSTALYPEIYLDIRLRELHEEVLLYSHHRIMEAMRVGAQRGPAMAPVVPYARIVYTYSLDFLPQEHLVYTIGESAAVGAAGVVLWGDNLFAKSKANCETIKAYIDKTLGHYLVNVTSAAALCSQAMCSSRGRCQRREPSSRAYLHLDPAFWKVVSDDKPGGGRTYRVLEQPESRQALNMGSKFKCVCYSGWAGESCAKPL</sequence>
<keyword evidence="18" id="KW-1133">Transmembrane helix</keyword>
<keyword evidence="11" id="KW-0458">Lysosome</keyword>
<keyword evidence="20" id="KW-1185">Reference proteome</keyword>
<dbReference type="Proteomes" id="UP000694546">
    <property type="component" value="Chromosome 13"/>
</dbReference>
<dbReference type="GO" id="GO:0005975">
    <property type="term" value="P:carbohydrate metabolic process"/>
    <property type="evidence" value="ECO:0007669"/>
    <property type="project" value="UniProtKB-UniRule"/>
</dbReference>
<dbReference type="GO" id="GO:0031410">
    <property type="term" value="C:cytoplasmic vesicle"/>
    <property type="evidence" value="ECO:0007669"/>
    <property type="project" value="TreeGrafter"/>
</dbReference>
<evidence type="ECO:0000256" key="2">
    <source>
        <dbReference type="ARBA" id="ARBA00004371"/>
    </source>
</evidence>
<name>A0A8C5BWF3_GADMO</name>
<dbReference type="InterPro" id="IPR013785">
    <property type="entry name" value="Aldolase_TIM"/>
</dbReference>
<keyword evidence="9 16" id="KW-1015">Disulfide bond</keyword>
<dbReference type="SUPFAM" id="SSF51445">
    <property type="entry name" value="(Trans)glycosidases"/>
    <property type="match status" value="1"/>
</dbReference>
<comment type="similarity">
    <text evidence="4 13 17">Belongs to the glycosyl hydrolase 56 family.</text>
</comment>
<dbReference type="Gene3D" id="3.20.20.70">
    <property type="entry name" value="Aldolase class I"/>
    <property type="match status" value="1"/>
</dbReference>
<evidence type="ECO:0000256" key="13">
    <source>
        <dbReference type="PIRNR" id="PIRNR038193"/>
    </source>
</evidence>
<dbReference type="PIRSF" id="PIRSF038193">
    <property type="entry name" value="Hyaluronidase"/>
    <property type="match status" value="1"/>
</dbReference>
<evidence type="ECO:0000256" key="4">
    <source>
        <dbReference type="ARBA" id="ARBA00008871"/>
    </source>
</evidence>
<dbReference type="OMA" id="DGLWGYY"/>
<evidence type="ECO:0000256" key="11">
    <source>
        <dbReference type="ARBA" id="ARBA00023228"/>
    </source>
</evidence>
<evidence type="ECO:0000256" key="6">
    <source>
        <dbReference type="ARBA" id="ARBA00022536"/>
    </source>
</evidence>
<dbReference type="InterPro" id="IPR018155">
    <property type="entry name" value="Hyaluronidase"/>
</dbReference>
<keyword evidence="10" id="KW-0325">Glycoprotein</keyword>
<proteinExistence type="inferred from homology"/>
<evidence type="ECO:0000256" key="1">
    <source>
        <dbReference type="ARBA" id="ARBA00000251"/>
    </source>
</evidence>
<dbReference type="AlphaFoldDB" id="A0A8C5BWF3"/>
<feature type="disulfide bond" evidence="16">
    <location>
        <begin position="484"/>
        <end position="493"/>
    </location>
</feature>
<reference evidence="19" key="2">
    <citation type="submission" date="2025-09" db="UniProtKB">
        <authorList>
            <consortium name="Ensembl"/>
        </authorList>
    </citation>
    <scope>IDENTIFICATION</scope>
</reference>
<keyword evidence="18" id="KW-0472">Membrane</keyword>
<evidence type="ECO:0000256" key="16">
    <source>
        <dbReference type="PIRSR" id="PIRSR038193-3"/>
    </source>
</evidence>
<dbReference type="Ensembl" id="ENSGMOT00000028557.1">
    <property type="protein sequence ID" value="ENSGMOP00000052078.1"/>
    <property type="gene ID" value="ENSGMOG00000027375.1"/>
</dbReference>
<organism evidence="19 20">
    <name type="scientific">Gadus morhua</name>
    <name type="common">Atlantic cod</name>
    <dbReference type="NCBI Taxonomy" id="8049"/>
    <lineage>
        <taxon>Eukaryota</taxon>
        <taxon>Metazoa</taxon>
        <taxon>Chordata</taxon>
        <taxon>Craniata</taxon>
        <taxon>Vertebrata</taxon>
        <taxon>Euteleostomi</taxon>
        <taxon>Actinopterygii</taxon>
        <taxon>Neopterygii</taxon>
        <taxon>Teleostei</taxon>
        <taxon>Neoteleostei</taxon>
        <taxon>Acanthomorphata</taxon>
        <taxon>Zeiogadaria</taxon>
        <taxon>Gadariae</taxon>
        <taxon>Gadiformes</taxon>
        <taxon>Gadoidei</taxon>
        <taxon>Gadidae</taxon>
        <taxon>Gadus</taxon>
    </lineage>
</organism>
<gene>
    <name evidence="19" type="primary">HYAL1</name>
    <name evidence="19" type="synonym">hyal1</name>
</gene>
<keyword evidence="7" id="KW-0732">Signal</keyword>
<feature type="active site" description="Proton donor" evidence="14">
    <location>
        <position position="190"/>
    </location>
</feature>
<evidence type="ECO:0000256" key="12">
    <source>
        <dbReference type="ARBA" id="ARBA00023295"/>
    </source>
</evidence>
<evidence type="ECO:0000313" key="20">
    <source>
        <dbReference type="Proteomes" id="UP000694546"/>
    </source>
</evidence>
<feature type="disulfide bond" evidence="16">
    <location>
        <begin position="103"/>
        <end position="394"/>
    </location>
</feature>
<dbReference type="GeneTree" id="ENSGT01020000230364"/>
<evidence type="ECO:0000256" key="14">
    <source>
        <dbReference type="PIRSR" id="PIRSR038193-1"/>
    </source>
</evidence>
<accession>A0A8C5BWF3</accession>
<dbReference type="PANTHER" id="PTHR11769:SF23">
    <property type="entry name" value="HYALURONIDASE-1"/>
    <property type="match status" value="1"/>
</dbReference>
<keyword evidence="18" id="KW-0812">Transmembrane</keyword>
<dbReference type="Pfam" id="PF01630">
    <property type="entry name" value="Glyco_hydro_56"/>
    <property type="match status" value="1"/>
</dbReference>
<evidence type="ECO:0000256" key="5">
    <source>
        <dbReference type="ARBA" id="ARBA00022525"/>
    </source>
</evidence>
<evidence type="ECO:0000256" key="15">
    <source>
        <dbReference type="PIRSR" id="PIRSR038193-2"/>
    </source>
</evidence>
<feature type="disulfide bond" evidence="16">
    <location>
        <begin position="419"/>
        <end position="430"/>
    </location>
</feature>
<feature type="disulfide bond" evidence="16">
    <location>
        <begin position="424"/>
        <end position="482"/>
    </location>
</feature>
<dbReference type="PRINTS" id="PR00846">
    <property type="entry name" value="GLHYDRLASE56"/>
</dbReference>
<dbReference type="GO" id="GO:0004415">
    <property type="term" value="F:hyalurononglucosaminidase activity"/>
    <property type="evidence" value="ECO:0007669"/>
    <property type="project" value="UniProtKB-UniRule"/>
</dbReference>
<evidence type="ECO:0000256" key="8">
    <source>
        <dbReference type="ARBA" id="ARBA00022801"/>
    </source>
</evidence>
<evidence type="ECO:0000313" key="19">
    <source>
        <dbReference type="Ensembl" id="ENSGMOP00000052078.1"/>
    </source>
</evidence>
<dbReference type="GlyCosmos" id="A0A8C5BWF3">
    <property type="glycosylation" value="1 site, No reported glycans"/>
</dbReference>
<evidence type="ECO:0000256" key="18">
    <source>
        <dbReference type="SAM" id="Phobius"/>
    </source>
</evidence>
<keyword evidence="5" id="KW-0964">Secreted</keyword>
<reference evidence="19" key="1">
    <citation type="submission" date="2025-08" db="UniProtKB">
        <authorList>
            <consortium name="Ensembl"/>
        </authorList>
    </citation>
    <scope>IDENTIFICATION</scope>
</reference>
<evidence type="ECO:0000256" key="17">
    <source>
        <dbReference type="RuleBase" id="RU610713"/>
    </source>
</evidence>
<evidence type="ECO:0000256" key="7">
    <source>
        <dbReference type="ARBA" id="ARBA00022729"/>
    </source>
</evidence>
<dbReference type="GO" id="GO:0005576">
    <property type="term" value="C:extracellular region"/>
    <property type="evidence" value="ECO:0007669"/>
    <property type="project" value="UniProtKB-SubCell"/>
</dbReference>
<feature type="disulfide bond" evidence="16">
    <location>
        <begin position="266"/>
        <end position="281"/>
    </location>
</feature>
<dbReference type="GO" id="GO:0005764">
    <property type="term" value="C:lysosome"/>
    <property type="evidence" value="ECO:0007669"/>
    <property type="project" value="UniProtKB-SubCell"/>
</dbReference>
<dbReference type="EC" id="3.2.1.35" evidence="17"/>
<dbReference type="PANTHER" id="PTHR11769">
    <property type="entry name" value="HYALURONIDASE"/>
    <property type="match status" value="1"/>
</dbReference>
<evidence type="ECO:0000256" key="9">
    <source>
        <dbReference type="ARBA" id="ARBA00023157"/>
    </source>
</evidence>